<dbReference type="NCBIfam" id="NF037997">
    <property type="entry name" value="Na_Pi_symport"/>
    <property type="match status" value="2"/>
</dbReference>
<sequence>MGSEYIHQMIAITSNPFVGLLIGLLSTAIIQSSSTVTAVIVVAVGSGAIGLENAVPIIMGANIGTTVTCTLVSFGYLNNEKAFQRATGAASLHGFFNILTAIILLPLELYFDVLSGAASYLSTLIAGQDQIYITPTHFLDYLVNPVWLFLNQDLGASSVVIFLIAIGLVFLSIKWLNLSARSLLLGEDSNKITQFMFENDWKSLLSGTLLTLCIQSSSFTSSLAVAFAATDKISIRSTLSFLVGANVGTTVTALIASMGNSQEALSIALVHCLFNLCGLFIFMVPQVFSLAQRYAARISKLSANRLHGLLYLILIFFIVPFILIWLSTN</sequence>
<evidence type="ECO:0000256" key="6">
    <source>
        <dbReference type="SAM" id="Phobius"/>
    </source>
</evidence>
<keyword evidence="5 6" id="KW-0472">Membrane</keyword>
<dbReference type="PANTHER" id="PTHR10010">
    <property type="entry name" value="SOLUTE CARRIER FAMILY 34 SODIUM PHOSPHATE , MEMBER 2-RELATED"/>
    <property type="match status" value="1"/>
</dbReference>
<keyword evidence="3 6" id="KW-0812">Transmembrane</keyword>
<gene>
    <name evidence="7" type="ORF">BC781_102258</name>
</gene>
<evidence type="ECO:0000256" key="3">
    <source>
        <dbReference type="ARBA" id="ARBA00022692"/>
    </source>
</evidence>
<keyword evidence="4 6" id="KW-1133">Transmembrane helix</keyword>
<dbReference type="GO" id="GO:0005436">
    <property type="term" value="F:sodium:phosphate symporter activity"/>
    <property type="evidence" value="ECO:0007669"/>
    <property type="project" value="InterPro"/>
</dbReference>
<evidence type="ECO:0000313" key="8">
    <source>
        <dbReference type="Proteomes" id="UP000245535"/>
    </source>
</evidence>
<evidence type="ECO:0000256" key="5">
    <source>
        <dbReference type="ARBA" id="ARBA00023136"/>
    </source>
</evidence>
<comment type="caution">
    <text evidence="7">The sequence shown here is derived from an EMBL/GenBank/DDBJ whole genome shotgun (WGS) entry which is preliminary data.</text>
</comment>
<evidence type="ECO:0000256" key="2">
    <source>
        <dbReference type="ARBA" id="ARBA00022475"/>
    </source>
</evidence>
<dbReference type="GO" id="GO:0044341">
    <property type="term" value="P:sodium-dependent phosphate transport"/>
    <property type="evidence" value="ECO:0007669"/>
    <property type="project" value="InterPro"/>
</dbReference>
<dbReference type="Pfam" id="PF02690">
    <property type="entry name" value="Na_Pi_cotrans"/>
    <property type="match status" value="2"/>
</dbReference>
<organism evidence="7 8">
    <name type="scientific">Sediminitomix flava</name>
    <dbReference type="NCBI Taxonomy" id="379075"/>
    <lineage>
        <taxon>Bacteria</taxon>
        <taxon>Pseudomonadati</taxon>
        <taxon>Bacteroidota</taxon>
        <taxon>Cytophagia</taxon>
        <taxon>Cytophagales</taxon>
        <taxon>Flammeovirgaceae</taxon>
        <taxon>Sediminitomix</taxon>
    </lineage>
</organism>
<feature type="transmembrane region" description="Helical" evidence="6">
    <location>
        <begin position="157"/>
        <end position="176"/>
    </location>
</feature>
<feature type="transmembrane region" description="Helical" evidence="6">
    <location>
        <begin position="89"/>
        <end position="111"/>
    </location>
</feature>
<feature type="transmembrane region" description="Helical" evidence="6">
    <location>
        <begin position="309"/>
        <end position="328"/>
    </location>
</feature>
<dbReference type="PANTHER" id="PTHR10010:SF46">
    <property type="entry name" value="SODIUM-DEPENDENT PHOSPHATE TRANSPORT PROTEIN 2B"/>
    <property type="match status" value="1"/>
</dbReference>
<evidence type="ECO:0000313" key="7">
    <source>
        <dbReference type="EMBL" id="PWJ42713.1"/>
    </source>
</evidence>
<keyword evidence="8" id="KW-1185">Reference proteome</keyword>
<name>A0A315ZC91_SEDFL</name>
<dbReference type="InterPro" id="IPR003841">
    <property type="entry name" value="Na/Pi_transpt"/>
</dbReference>
<evidence type="ECO:0000256" key="1">
    <source>
        <dbReference type="ARBA" id="ARBA00004651"/>
    </source>
</evidence>
<dbReference type="AlphaFoldDB" id="A0A315ZC91"/>
<protein>
    <submittedName>
        <fullName evidence="7">Sodium-dependent phosphate cotransporter</fullName>
    </submittedName>
</protein>
<comment type="subcellular location">
    <subcellularLocation>
        <location evidence="1">Cell membrane</location>
        <topology evidence="1">Multi-pass membrane protein</topology>
    </subcellularLocation>
</comment>
<feature type="transmembrane region" description="Helical" evidence="6">
    <location>
        <begin position="264"/>
        <end position="288"/>
    </location>
</feature>
<feature type="transmembrane region" description="Helical" evidence="6">
    <location>
        <begin position="54"/>
        <end position="77"/>
    </location>
</feature>
<evidence type="ECO:0000256" key="4">
    <source>
        <dbReference type="ARBA" id="ARBA00022989"/>
    </source>
</evidence>
<dbReference type="Proteomes" id="UP000245535">
    <property type="component" value="Unassembled WGS sequence"/>
</dbReference>
<dbReference type="GO" id="GO:0005886">
    <property type="term" value="C:plasma membrane"/>
    <property type="evidence" value="ECO:0007669"/>
    <property type="project" value="UniProtKB-SubCell"/>
</dbReference>
<feature type="transmembrane region" description="Helical" evidence="6">
    <location>
        <begin position="239"/>
        <end position="258"/>
    </location>
</feature>
<dbReference type="EMBL" id="QGDO01000002">
    <property type="protein sequence ID" value="PWJ42713.1"/>
    <property type="molecule type" value="Genomic_DNA"/>
</dbReference>
<reference evidence="7 8" key="1">
    <citation type="submission" date="2018-03" db="EMBL/GenBank/DDBJ databases">
        <title>Genomic Encyclopedia of Archaeal and Bacterial Type Strains, Phase II (KMG-II): from individual species to whole genera.</title>
        <authorList>
            <person name="Goeker M."/>
        </authorList>
    </citation>
    <scope>NUCLEOTIDE SEQUENCE [LARGE SCALE GENOMIC DNA]</scope>
    <source>
        <strain evidence="7 8">DSM 28229</strain>
    </source>
</reference>
<keyword evidence="2" id="KW-1003">Cell membrane</keyword>
<accession>A0A315ZC91</accession>
<proteinExistence type="predicted"/>